<evidence type="ECO:0000256" key="3">
    <source>
        <dbReference type="ARBA" id="ARBA00022603"/>
    </source>
</evidence>
<keyword evidence="3 8" id="KW-0489">Methyltransferase</keyword>
<dbReference type="Gene3D" id="3.30.160.70">
    <property type="entry name" value="Methylated DNA-protein cysteine methyltransferase domain"/>
    <property type="match status" value="1"/>
</dbReference>
<evidence type="ECO:0000256" key="7">
    <source>
        <dbReference type="ARBA" id="ARBA00049348"/>
    </source>
</evidence>
<dbReference type="Proteomes" id="UP001347146">
    <property type="component" value="Unassembled WGS sequence"/>
</dbReference>
<comment type="catalytic activity">
    <reaction evidence="7 8">
        <text>a 6-O-methyl-2'-deoxyguanosine in DNA + L-cysteinyl-[protein] = S-methyl-L-cysteinyl-[protein] + a 2'-deoxyguanosine in DNA</text>
        <dbReference type="Rhea" id="RHEA:24000"/>
        <dbReference type="Rhea" id="RHEA-COMP:10131"/>
        <dbReference type="Rhea" id="RHEA-COMP:10132"/>
        <dbReference type="Rhea" id="RHEA-COMP:11367"/>
        <dbReference type="Rhea" id="RHEA-COMP:11368"/>
        <dbReference type="ChEBI" id="CHEBI:29950"/>
        <dbReference type="ChEBI" id="CHEBI:82612"/>
        <dbReference type="ChEBI" id="CHEBI:85445"/>
        <dbReference type="ChEBI" id="CHEBI:85448"/>
        <dbReference type="EC" id="2.1.1.63"/>
    </reaction>
</comment>
<evidence type="ECO:0000313" key="11">
    <source>
        <dbReference type="EMBL" id="MEE3852051.1"/>
    </source>
</evidence>
<keyword evidence="6 8" id="KW-0234">DNA repair</keyword>
<keyword evidence="5 8" id="KW-0227">DNA damage</keyword>
<sequence length="167" mass="18030">MTGRRHAIIPTSLGDMTLVAEGNDLVGCRFPPADTSSSGDVVEPMDDDALGPAATQLREYLDGRRTMFDVPLRTEGDEFQQRVWTALRDIPFGQTVSYGQLATALGGPALARRVGRAVGQNPIGVFIPCHRVIGADGSLTGFGGGLQRKRLLLDLEEPPERRAARLF</sequence>
<evidence type="ECO:0000256" key="1">
    <source>
        <dbReference type="ARBA" id="ARBA00001286"/>
    </source>
</evidence>
<dbReference type="GO" id="GO:0032259">
    <property type="term" value="P:methylation"/>
    <property type="evidence" value="ECO:0007669"/>
    <property type="project" value="UniProtKB-KW"/>
</dbReference>
<dbReference type="HAMAP" id="MF_00772">
    <property type="entry name" value="OGT"/>
    <property type="match status" value="1"/>
</dbReference>
<dbReference type="PANTHER" id="PTHR10815:SF5">
    <property type="entry name" value="METHYLATED-DNA--PROTEIN-CYSTEINE METHYLTRANSFERASE"/>
    <property type="match status" value="1"/>
</dbReference>
<protein>
    <recommendedName>
        <fullName evidence="8">Methylated-DNA--protein-cysteine methyltransferase</fullName>
        <ecNumber evidence="8">2.1.1.63</ecNumber>
    </recommendedName>
    <alternativeName>
        <fullName evidence="8">6-O-methylguanine-DNA methyltransferase</fullName>
        <shortName evidence="8">MGMT</shortName>
    </alternativeName>
    <alternativeName>
        <fullName evidence="8">O-6-methylguanine-DNA-alkyltransferase</fullName>
    </alternativeName>
</protein>
<dbReference type="SUPFAM" id="SSF46767">
    <property type="entry name" value="Methylated DNA-protein cysteine methyltransferase, C-terminal domain"/>
    <property type="match status" value="1"/>
</dbReference>
<evidence type="ECO:0000259" key="9">
    <source>
        <dbReference type="Pfam" id="PF01035"/>
    </source>
</evidence>
<gene>
    <name evidence="11" type="ORF">VZC37_17040</name>
</gene>
<dbReference type="Pfam" id="PF01035">
    <property type="entry name" value="DNA_binding_1"/>
    <property type="match status" value="1"/>
</dbReference>
<dbReference type="InterPro" id="IPR014048">
    <property type="entry name" value="MethylDNA_cys_MeTrfase_DNA-bd"/>
</dbReference>
<name>A0ABU7MHK5_9ACTN</name>
<keyword evidence="2 8" id="KW-0963">Cytoplasm</keyword>
<dbReference type="InterPro" id="IPR008332">
    <property type="entry name" value="MethylG_MeTrfase_N"/>
</dbReference>
<evidence type="ECO:0000256" key="5">
    <source>
        <dbReference type="ARBA" id="ARBA00022763"/>
    </source>
</evidence>
<dbReference type="InterPro" id="IPR023546">
    <property type="entry name" value="MGMT"/>
</dbReference>
<dbReference type="NCBIfam" id="TIGR00589">
    <property type="entry name" value="ogt"/>
    <property type="match status" value="1"/>
</dbReference>
<feature type="active site" description="Nucleophile; methyl group acceptor" evidence="8">
    <location>
        <position position="129"/>
    </location>
</feature>
<comment type="caution">
    <text evidence="11">The sequence shown here is derived from an EMBL/GenBank/DDBJ whole genome shotgun (WGS) entry which is preliminary data.</text>
</comment>
<dbReference type="EC" id="2.1.1.63" evidence="8"/>
<dbReference type="Gene3D" id="1.10.10.10">
    <property type="entry name" value="Winged helix-like DNA-binding domain superfamily/Winged helix DNA-binding domain"/>
    <property type="match status" value="1"/>
</dbReference>
<dbReference type="InterPro" id="IPR001497">
    <property type="entry name" value="MethylDNA_cys_MeTrfase_AS"/>
</dbReference>
<dbReference type="InterPro" id="IPR036631">
    <property type="entry name" value="MGMT_N_sf"/>
</dbReference>
<feature type="domain" description="Methylated-DNA-[protein]-cysteine S-methyltransferase DNA binding" evidence="9">
    <location>
        <begin position="78"/>
        <end position="157"/>
    </location>
</feature>
<dbReference type="PROSITE" id="PS00374">
    <property type="entry name" value="MGMT"/>
    <property type="match status" value="1"/>
</dbReference>
<accession>A0ABU7MHK5</accession>
<evidence type="ECO:0000256" key="8">
    <source>
        <dbReference type="HAMAP-Rule" id="MF_00772"/>
    </source>
</evidence>
<dbReference type="EMBL" id="JAZDUF010000005">
    <property type="protein sequence ID" value="MEE3852051.1"/>
    <property type="molecule type" value="Genomic_DNA"/>
</dbReference>
<proteinExistence type="inferred from homology"/>
<evidence type="ECO:0000256" key="4">
    <source>
        <dbReference type="ARBA" id="ARBA00022679"/>
    </source>
</evidence>
<evidence type="ECO:0000259" key="10">
    <source>
        <dbReference type="Pfam" id="PF02870"/>
    </source>
</evidence>
<comment type="subcellular location">
    <subcellularLocation>
        <location evidence="8">Cytoplasm</location>
    </subcellularLocation>
</comment>
<dbReference type="InterPro" id="IPR036388">
    <property type="entry name" value="WH-like_DNA-bd_sf"/>
</dbReference>
<dbReference type="SUPFAM" id="SSF53155">
    <property type="entry name" value="Methylated DNA-protein cysteine methyltransferase domain"/>
    <property type="match status" value="1"/>
</dbReference>
<comment type="function">
    <text evidence="8">Involved in the cellular defense against the biological effects of O6-methylguanine (O6-MeG) and O4-methylthymine (O4-MeT) in DNA. Repairs the methylated nucleobase in DNA by stoichiometrically transferring the methyl group to a cysteine residue in the enzyme. This is a suicide reaction: the enzyme is irreversibly inactivated.</text>
</comment>
<dbReference type="CDD" id="cd06445">
    <property type="entry name" value="ATase"/>
    <property type="match status" value="1"/>
</dbReference>
<feature type="domain" description="Methylguanine DNA methyltransferase ribonuclease-like" evidence="10">
    <location>
        <begin position="6"/>
        <end position="73"/>
    </location>
</feature>
<comment type="catalytic activity">
    <reaction evidence="1 8">
        <text>a 4-O-methyl-thymidine in DNA + L-cysteinyl-[protein] = a thymidine in DNA + S-methyl-L-cysteinyl-[protein]</text>
        <dbReference type="Rhea" id="RHEA:53428"/>
        <dbReference type="Rhea" id="RHEA-COMP:10131"/>
        <dbReference type="Rhea" id="RHEA-COMP:10132"/>
        <dbReference type="Rhea" id="RHEA-COMP:13555"/>
        <dbReference type="Rhea" id="RHEA-COMP:13556"/>
        <dbReference type="ChEBI" id="CHEBI:29950"/>
        <dbReference type="ChEBI" id="CHEBI:82612"/>
        <dbReference type="ChEBI" id="CHEBI:137386"/>
        <dbReference type="ChEBI" id="CHEBI:137387"/>
        <dbReference type="EC" id="2.1.1.63"/>
    </reaction>
</comment>
<dbReference type="RefSeq" id="WP_330433911.1">
    <property type="nucleotide sequence ID" value="NZ_JAZDUF010000005.1"/>
</dbReference>
<keyword evidence="12" id="KW-1185">Reference proteome</keyword>
<keyword evidence="4 8" id="KW-0808">Transferase</keyword>
<reference evidence="11 12" key="1">
    <citation type="submission" date="2024-01" db="EMBL/GenBank/DDBJ databases">
        <title>Draft genome sequence of Gordonia sp. LSe1-13.</title>
        <authorList>
            <person name="Suphannarot A."/>
            <person name="Mingma R."/>
        </authorList>
    </citation>
    <scope>NUCLEOTIDE SEQUENCE [LARGE SCALE GENOMIC DNA]</scope>
    <source>
        <strain evidence="11 12">LSe1-13</strain>
    </source>
</reference>
<dbReference type="Pfam" id="PF02870">
    <property type="entry name" value="Methyltransf_1N"/>
    <property type="match status" value="1"/>
</dbReference>
<evidence type="ECO:0000256" key="2">
    <source>
        <dbReference type="ARBA" id="ARBA00022490"/>
    </source>
</evidence>
<dbReference type="GO" id="GO:0003908">
    <property type="term" value="F:methylated-DNA-[protein]-cysteine S-methyltransferase activity"/>
    <property type="evidence" value="ECO:0007669"/>
    <property type="project" value="UniProtKB-EC"/>
</dbReference>
<organism evidence="11 12">
    <name type="scientific">Gordonia sesuvii</name>
    <dbReference type="NCBI Taxonomy" id="3116777"/>
    <lineage>
        <taxon>Bacteria</taxon>
        <taxon>Bacillati</taxon>
        <taxon>Actinomycetota</taxon>
        <taxon>Actinomycetes</taxon>
        <taxon>Mycobacteriales</taxon>
        <taxon>Gordoniaceae</taxon>
        <taxon>Gordonia</taxon>
    </lineage>
</organism>
<dbReference type="PANTHER" id="PTHR10815">
    <property type="entry name" value="METHYLATED-DNA--PROTEIN-CYSTEINE METHYLTRANSFERASE"/>
    <property type="match status" value="1"/>
</dbReference>
<comment type="similarity">
    <text evidence="8">Belongs to the MGMT family.</text>
</comment>
<comment type="miscellaneous">
    <text evidence="8">This enzyme catalyzes only one turnover and therefore is not strictly catalytic. According to one definition, an enzyme is a biocatalyst that acts repeatedly and over many reaction cycles.</text>
</comment>
<evidence type="ECO:0000313" key="12">
    <source>
        <dbReference type="Proteomes" id="UP001347146"/>
    </source>
</evidence>
<evidence type="ECO:0000256" key="6">
    <source>
        <dbReference type="ARBA" id="ARBA00023204"/>
    </source>
</evidence>
<dbReference type="InterPro" id="IPR036217">
    <property type="entry name" value="MethylDNA_cys_MeTrfase_DNAb"/>
</dbReference>